<organism evidence="2 3">
    <name type="scientific">Nguyenibacter vanlangensis</name>
    <dbReference type="NCBI Taxonomy" id="1216886"/>
    <lineage>
        <taxon>Bacteria</taxon>
        <taxon>Pseudomonadati</taxon>
        <taxon>Pseudomonadota</taxon>
        <taxon>Alphaproteobacteria</taxon>
        <taxon>Acetobacterales</taxon>
        <taxon>Acetobacteraceae</taxon>
        <taxon>Nguyenibacter</taxon>
    </lineage>
</organism>
<reference evidence="2 3" key="1">
    <citation type="submission" date="2024-04" db="EMBL/GenBank/DDBJ databases">
        <title>Complete genome sequence of Nguyenibacter vanlangesis HBCM-1154, a strain capable of nitrogen fixation, IAA production, and phosphorus solubilization isolated from sugarcane soil.</title>
        <authorList>
            <person name="MY HANH P."/>
        </authorList>
    </citation>
    <scope>NUCLEOTIDE SEQUENCE [LARGE SCALE GENOMIC DNA]</scope>
    <source>
        <strain evidence="2 3">HBCM 1154</strain>
    </source>
</reference>
<protein>
    <submittedName>
        <fullName evidence="2">Uncharacterized protein</fullName>
    </submittedName>
</protein>
<dbReference type="EMBL" id="CP152276">
    <property type="protein sequence ID" value="XAE44776.1"/>
    <property type="molecule type" value="Genomic_DNA"/>
</dbReference>
<gene>
    <name evidence="2" type="ORF">AAC691_10310</name>
</gene>
<dbReference type="RefSeq" id="WP_342629983.1">
    <property type="nucleotide sequence ID" value="NZ_CP152276.1"/>
</dbReference>
<sequence length="218" mass="25215">MMSEAETGARIRHHINEAWVVLMGKKKVDYGMMNHHVEHHKQIAGAIARDALVSKIGPERLQEWKDAGMDALSAREDIGRTADIEQELIEDDCPMTGAQRREWREDLRKARDEYETKKEHLRNLRLGVEGAFAGYGVDIVGWGLGFMLKVAEVKLEETEVKIRVLANEFCGNPKEEDLDPLVSESNRRKVELDVLKEIADEREEYYFFPNFRPQYDED</sequence>
<keyword evidence="1" id="KW-0175">Coiled coil</keyword>
<keyword evidence="3" id="KW-1185">Reference proteome</keyword>
<dbReference type="Proteomes" id="UP001449795">
    <property type="component" value="Chromosome"/>
</dbReference>
<evidence type="ECO:0000256" key="1">
    <source>
        <dbReference type="SAM" id="Coils"/>
    </source>
</evidence>
<evidence type="ECO:0000313" key="3">
    <source>
        <dbReference type="Proteomes" id="UP001449795"/>
    </source>
</evidence>
<evidence type="ECO:0000313" key="2">
    <source>
        <dbReference type="EMBL" id="XAE44776.1"/>
    </source>
</evidence>
<accession>A0ABZ3DBB1</accession>
<proteinExistence type="predicted"/>
<feature type="coiled-coil region" evidence="1">
    <location>
        <begin position="100"/>
        <end position="168"/>
    </location>
</feature>
<name>A0ABZ3DBB1_9PROT</name>